<sequence>MRVGKSTEGAIMAEKDKKFDFTKLNTLAVVSIATALTSIGAVAAIITGHVALTQIKKSGESGRGLALAGTIVGYVTIAFWTLASIGFLIVGTYLRNRYGMEMGERMGWDY</sequence>
<feature type="transmembrane region" description="Helical" evidence="1">
    <location>
        <begin position="71"/>
        <end position="94"/>
    </location>
</feature>
<evidence type="ECO:0000256" key="1">
    <source>
        <dbReference type="SAM" id="Phobius"/>
    </source>
</evidence>
<feature type="domain" description="DUF4190" evidence="2">
    <location>
        <begin position="27"/>
        <end position="83"/>
    </location>
</feature>
<evidence type="ECO:0000313" key="3">
    <source>
        <dbReference type="EMBL" id="CAB4547740.1"/>
    </source>
</evidence>
<organism evidence="3">
    <name type="scientific">freshwater metagenome</name>
    <dbReference type="NCBI Taxonomy" id="449393"/>
    <lineage>
        <taxon>unclassified sequences</taxon>
        <taxon>metagenomes</taxon>
        <taxon>ecological metagenomes</taxon>
    </lineage>
</organism>
<keyword evidence="1" id="KW-0812">Transmembrane</keyword>
<feature type="transmembrane region" description="Helical" evidence="1">
    <location>
        <begin position="27"/>
        <end position="51"/>
    </location>
</feature>
<accession>A0A6J6C8Q8</accession>
<protein>
    <submittedName>
        <fullName evidence="3">Unannotated protein</fullName>
    </submittedName>
</protein>
<evidence type="ECO:0000259" key="2">
    <source>
        <dbReference type="Pfam" id="PF13828"/>
    </source>
</evidence>
<dbReference type="Pfam" id="PF13828">
    <property type="entry name" value="DUF4190"/>
    <property type="match status" value="1"/>
</dbReference>
<reference evidence="3" key="1">
    <citation type="submission" date="2020-05" db="EMBL/GenBank/DDBJ databases">
        <authorList>
            <person name="Chiriac C."/>
            <person name="Salcher M."/>
            <person name="Ghai R."/>
            <person name="Kavagutti S V."/>
        </authorList>
    </citation>
    <scope>NUCLEOTIDE SEQUENCE</scope>
</reference>
<dbReference type="InterPro" id="IPR025241">
    <property type="entry name" value="DUF4190"/>
</dbReference>
<keyword evidence="1" id="KW-0472">Membrane</keyword>
<gene>
    <name evidence="3" type="ORF">UFOPK1537_00098</name>
</gene>
<proteinExistence type="predicted"/>
<dbReference type="EMBL" id="CAEZSX010000006">
    <property type="protein sequence ID" value="CAB4547740.1"/>
    <property type="molecule type" value="Genomic_DNA"/>
</dbReference>
<keyword evidence="1" id="KW-1133">Transmembrane helix</keyword>
<name>A0A6J6C8Q8_9ZZZZ</name>
<dbReference type="AlphaFoldDB" id="A0A6J6C8Q8"/>